<comment type="caution">
    <text evidence="1">The sequence shown here is derived from an EMBL/GenBank/DDBJ whole genome shotgun (WGS) entry which is preliminary data.</text>
</comment>
<dbReference type="AlphaFoldDB" id="A0A150XG10"/>
<keyword evidence="2" id="KW-1185">Reference proteome</keyword>
<evidence type="ECO:0000313" key="2">
    <source>
        <dbReference type="Proteomes" id="UP000075606"/>
    </source>
</evidence>
<sequence length="144" mass="16577">MKRLTTILSCLITLIFIINVYAFEQQSVNEFLGKWKYETDNYSFIIEINSISNNSIDATYSIAADAGKQIDVPFEDENNIEFKEYNNSENSLKLIFISKFDLAVYKATLTKTANNKIQFTLGEAIKEGAHLFPWKAPRELIKFE</sequence>
<name>A0A150XG10_9BACT</name>
<dbReference type="Proteomes" id="UP000075606">
    <property type="component" value="Unassembled WGS sequence"/>
</dbReference>
<accession>A0A150XG10</accession>
<gene>
    <name evidence="1" type="ORF">AWW68_02490</name>
</gene>
<reference evidence="1 2" key="1">
    <citation type="submission" date="2016-01" db="EMBL/GenBank/DDBJ databases">
        <title>Genome sequencing of Roseivirga spongicola UST030701-084.</title>
        <authorList>
            <person name="Selvaratnam C."/>
            <person name="Thevarajoo S."/>
            <person name="Goh K.M."/>
            <person name="Ee R."/>
            <person name="Chan K.-G."/>
            <person name="Chong C.S."/>
        </authorList>
    </citation>
    <scope>NUCLEOTIDE SEQUENCE [LARGE SCALE GENOMIC DNA]</scope>
    <source>
        <strain evidence="1 2">UST030701-084</strain>
    </source>
</reference>
<dbReference type="RefSeq" id="WP_068216236.1">
    <property type="nucleotide sequence ID" value="NZ_CP139724.1"/>
</dbReference>
<dbReference type="EMBL" id="LRPC01000001">
    <property type="protein sequence ID" value="KYG77658.1"/>
    <property type="molecule type" value="Genomic_DNA"/>
</dbReference>
<evidence type="ECO:0000313" key="1">
    <source>
        <dbReference type="EMBL" id="KYG77658.1"/>
    </source>
</evidence>
<protein>
    <submittedName>
        <fullName evidence="1">Uncharacterized protein</fullName>
    </submittedName>
</protein>
<organism evidence="1 2">
    <name type="scientific">Roseivirga spongicola</name>
    <dbReference type="NCBI Taxonomy" id="333140"/>
    <lineage>
        <taxon>Bacteria</taxon>
        <taxon>Pseudomonadati</taxon>
        <taxon>Bacteroidota</taxon>
        <taxon>Cytophagia</taxon>
        <taxon>Cytophagales</taxon>
        <taxon>Roseivirgaceae</taxon>
        <taxon>Roseivirga</taxon>
    </lineage>
</organism>
<proteinExistence type="predicted"/>